<dbReference type="Gene3D" id="3.40.190.290">
    <property type="match status" value="1"/>
</dbReference>
<accession>A0ABS7TX86</accession>
<reference evidence="6" key="1">
    <citation type="submission" date="2021-08" db="EMBL/GenBank/DDBJ databases">
        <authorList>
            <person name="Stevens D.C."/>
        </authorList>
    </citation>
    <scope>NUCLEOTIDE SEQUENCE</scope>
    <source>
        <strain evidence="6">DSM 53165</strain>
    </source>
</reference>
<dbReference type="Proteomes" id="UP001139031">
    <property type="component" value="Unassembled WGS sequence"/>
</dbReference>
<keyword evidence="4" id="KW-0804">Transcription</keyword>
<evidence type="ECO:0000256" key="4">
    <source>
        <dbReference type="ARBA" id="ARBA00023163"/>
    </source>
</evidence>
<organism evidence="6 7">
    <name type="scientific">Nannocystis pusilla</name>
    <dbReference type="NCBI Taxonomy" id="889268"/>
    <lineage>
        <taxon>Bacteria</taxon>
        <taxon>Pseudomonadati</taxon>
        <taxon>Myxococcota</taxon>
        <taxon>Polyangia</taxon>
        <taxon>Nannocystales</taxon>
        <taxon>Nannocystaceae</taxon>
        <taxon>Nannocystis</taxon>
    </lineage>
</organism>
<dbReference type="PANTHER" id="PTHR30537">
    <property type="entry name" value="HTH-TYPE TRANSCRIPTIONAL REGULATOR"/>
    <property type="match status" value="1"/>
</dbReference>
<evidence type="ECO:0000256" key="2">
    <source>
        <dbReference type="ARBA" id="ARBA00023015"/>
    </source>
</evidence>
<dbReference type="PANTHER" id="PTHR30537:SF35">
    <property type="entry name" value="TRANSCRIPTIONAL REGULATORY PROTEIN"/>
    <property type="match status" value="1"/>
</dbReference>
<dbReference type="InterPro" id="IPR036390">
    <property type="entry name" value="WH_DNA-bd_sf"/>
</dbReference>
<evidence type="ECO:0000256" key="3">
    <source>
        <dbReference type="ARBA" id="ARBA00023125"/>
    </source>
</evidence>
<protein>
    <submittedName>
        <fullName evidence="6">LysR family transcriptional regulator</fullName>
    </submittedName>
</protein>
<dbReference type="InterPro" id="IPR005119">
    <property type="entry name" value="LysR_subst-bd"/>
</dbReference>
<feature type="domain" description="HTH lysR-type" evidence="5">
    <location>
        <begin position="8"/>
        <end position="65"/>
    </location>
</feature>
<dbReference type="InterPro" id="IPR058163">
    <property type="entry name" value="LysR-type_TF_proteobact-type"/>
</dbReference>
<dbReference type="Pfam" id="PF00126">
    <property type="entry name" value="HTH_1"/>
    <property type="match status" value="1"/>
</dbReference>
<proteinExistence type="inferred from homology"/>
<comment type="similarity">
    <text evidence="1">Belongs to the LysR transcriptional regulatory family.</text>
</comment>
<comment type="caution">
    <text evidence="6">The sequence shown here is derived from an EMBL/GenBank/DDBJ whole genome shotgun (WGS) entry which is preliminary data.</text>
</comment>
<dbReference type="InterPro" id="IPR036388">
    <property type="entry name" value="WH-like_DNA-bd_sf"/>
</dbReference>
<gene>
    <name evidence="6" type="ORF">K7C98_26810</name>
</gene>
<evidence type="ECO:0000313" key="6">
    <source>
        <dbReference type="EMBL" id="MBZ5712867.1"/>
    </source>
</evidence>
<dbReference type="SUPFAM" id="SSF53850">
    <property type="entry name" value="Periplasmic binding protein-like II"/>
    <property type="match status" value="1"/>
</dbReference>
<name>A0ABS7TX86_9BACT</name>
<keyword evidence="3" id="KW-0238">DNA-binding</keyword>
<dbReference type="RefSeq" id="WP_224194622.1">
    <property type="nucleotide sequence ID" value="NZ_JAIRAU010000036.1"/>
</dbReference>
<dbReference type="SUPFAM" id="SSF46785">
    <property type="entry name" value="Winged helix' DNA-binding domain"/>
    <property type="match status" value="1"/>
</dbReference>
<dbReference type="PROSITE" id="PS50931">
    <property type="entry name" value="HTH_LYSR"/>
    <property type="match status" value="1"/>
</dbReference>
<evidence type="ECO:0000256" key="1">
    <source>
        <dbReference type="ARBA" id="ARBA00009437"/>
    </source>
</evidence>
<dbReference type="CDD" id="cd08422">
    <property type="entry name" value="PBP2_CrgA_like"/>
    <property type="match status" value="1"/>
</dbReference>
<evidence type="ECO:0000313" key="7">
    <source>
        <dbReference type="Proteomes" id="UP001139031"/>
    </source>
</evidence>
<sequence>MIQIAEPLETAELLAFTRTVEAGTVSRAAAELGVPRATVGRRLARLEERLGVRLLRRTTRSLALTPAGEQFYRQARLVLEALVNAQESVRSSGSVMRGSLRVTVPPGVASALSQLVLAFLRGHPEVRVQIDFSTRLVDLRREGYDVALRASGQLEPGLIARIVARQKMFAVASPAYLAKHGHPRTVQDLRRHRCLTGFARGELPQASWKARRGEVHVEPAFSTNDLGLLRDAAADGAGIAMLPDVLVAALLGQGALVRVLPQVLETENRLAVVHPEREFLPAHVRAFIDALVAWAPTLQKTVDLGAAARRPRQSSRRAR</sequence>
<dbReference type="Pfam" id="PF03466">
    <property type="entry name" value="LysR_substrate"/>
    <property type="match status" value="1"/>
</dbReference>
<dbReference type="EMBL" id="JAIRAU010000036">
    <property type="protein sequence ID" value="MBZ5712867.1"/>
    <property type="molecule type" value="Genomic_DNA"/>
</dbReference>
<keyword evidence="2" id="KW-0805">Transcription regulation</keyword>
<dbReference type="InterPro" id="IPR000847">
    <property type="entry name" value="LysR_HTH_N"/>
</dbReference>
<keyword evidence="7" id="KW-1185">Reference proteome</keyword>
<evidence type="ECO:0000259" key="5">
    <source>
        <dbReference type="PROSITE" id="PS50931"/>
    </source>
</evidence>
<dbReference type="Gene3D" id="1.10.10.10">
    <property type="entry name" value="Winged helix-like DNA-binding domain superfamily/Winged helix DNA-binding domain"/>
    <property type="match status" value="1"/>
</dbReference>